<feature type="transmembrane region" description="Helical" evidence="1">
    <location>
        <begin position="91"/>
        <end position="111"/>
    </location>
</feature>
<keyword evidence="1" id="KW-0472">Membrane</keyword>
<dbReference type="PANTHER" id="PTHR30273">
    <property type="entry name" value="PERIPLASMIC SIGNAL SENSOR AND SIGMA FACTOR ACTIVATOR FECR-RELATED"/>
    <property type="match status" value="1"/>
</dbReference>
<proteinExistence type="predicted"/>
<protein>
    <submittedName>
        <fullName evidence="4">DUF4974 domain-containing protein</fullName>
    </submittedName>
</protein>
<dbReference type="Gene3D" id="2.60.120.1440">
    <property type="match status" value="1"/>
</dbReference>
<dbReference type="InterPro" id="IPR012373">
    <property type="entry name" value="Ferrdict_sens_TM"/>
</dbReference>
<sequence length="327" mass="37112">MMDKNKHIDDNLLSRFLLKETSEEENQEVNRWLAQSEKNQEDFDSFKKAWALSGTVHPKPVNIDVDAAWDKMSRRIDASSNDNKLIQFHPFYKYTAAVAALIFIVFGIRFYTNQQSNSNEIVQKYVTVDVPKVEKLIDGSKVTINKNSSLSLQNFDTSREMTLKGEAYFEVAHNEDKPFIVHTQKGDITVLGTKFNVKEADGKLEVTVTEGLVKLASLTNKDDFVLLKANTKGEITTSSPVKEENTDVNSLFWVDNKLSFKDVELTALIKTVEDNYGVKITINNEKLNHKKVTTSFENDSITDILQVLEATLDLKVQKIGDKTYSIE</sequence>
<gene>
    <name evidence="4" type="ORF">EI427_03135</name>
</gene>
<feature type="domain" description="Protein FecR C-terminal" evidence="3">
    <location>
        <begin position="257"/>
        <end position="324"/>
    </location>
</feature>
<dbReference type="KEGG" id="fll:EI427_03135"/>
<keyword evidence="5" id="KW-1185">Reference proteome</keyword>
<dbReference type="PIRSF" id="PIRSF018266">
    <property type="entry name" value="FecR"/>
    <property type="match status" value="1"/>
</dbReference>
<name>A0A3S9NZ48_9BACT</name>
<dbReference type="RefSeq" id="WP_126611526.1">
    <property type="nucleotide sequence ID" value="NZ_CP034562.1"/>
</dbReference>
<evidence type="ECO:0000259" key="3">
    <source>
        <dbReference type="Pfam" id="PF16344"/>
    </source>
</evidence>
<dbReference type="Proteomes" id="UP000267268">
    <property type="component" value="Chromosome 1"/>
</dbReference>
<keyword evidence="1" id="KW-1133">Transmembrane helix</keyword>
<dbReference type="Pfam" id="PF16344">
    <property type="entry name" value="FecR_C"/>
    <property type="match status" value="1"/>
</dbReference>
<dbReference type="GO" id="GO:0016989">
    <property type="term" value="F:sigma factor antagonist activity"/>
    <property type="evidence" value="ECO:0007669"/>
    <property type="project" value="TreeGrafter"/>
</dbReference>
<dbReference type="EMBL" id="CP034562">
    <property type="protein sequence ID" value="AZQ61248.1"/>
    <property type="molecule type" value="Genomic_DNA"/>
</dbReference>
<keyword evidence="1" id="KW-0812">Transmembrane</keyword>
<evidence type="ECO:0000313" key="5">
    <source>
        <dbReference type="Proteomes" id="UP000267268"/>
    </source>
</evidence>
<evidence type="ECO:0000313" key="4">
    <source>
        <dbReference type="EMBL" id="AZQ61248.1"/>
    </source>
</evidence>
<dbReference type="Pfam" id="PF04773">
    <property type="entry name" value="FecR"/>
    <property type="match status" value="1"/>
</dbReference>
<dbReference type="OrthoDB" id="1452822at2"/>
<evidence type="ECO:0000259" key="2">
    <source>
        <dbReference type="Pfam" id="PF04773"/>
    </source>
</evidence>
<dbReference type="InterPro" id="IPR006860">
    <property type="entry name" value="FecR"/>
</dbReference>
<dbReference type="Gene3D" id="3.55.50.30">
    <property type="match status" value="1"/>
</dbReference>
<feature type="domain" description="FecR protein" evidence="2">
    <location>
        <begin position="136"/>
        <end position="214"/>
    </location>
</feature>
<organism evidence="4 5">
    <name type="scientific">Flammeovirga pectinis</name>
    <dbReference type="NCBI Taxonomy" id="2494373"/>
    <lineage>
        <taxon>Bacteria</taxon>
        <taxon>Pseudomonadati</taxon>
        <taxon>Bacteroidota</taxon>
        <taxon>Cytophagia</taxon>
        <taxon>Cytophagales</taxon>
        <taxon>Flammeovirgaceae</taxon>
        <taxon>Flammeovirga</taxon>
    </lineage>
</organism>
<accession>A0A3S9NZ48</accession>
<reference evidence="4 5" key="1">
    <citation type="submission" date="2018-12" db="EMBL/GenBank/DDBJ databases">
        <title>Flammeovirga pectinis sp. nov., isolated from the gut of the Korean scallop, Patinopecten yessoensis.</title>
        <authorList>
            <person name="Bae J.-W."/>
            <person name="Jeong Y.-S."/>
            <person name="Kang W."/>
        </authorList>
    </citation>
    <scope>NUCLEOTIDE SEQUENCE [LARGE SCALE GENOMIC DNA]</scope>
    <source>
        <strain evidence="4 5">L12M1</strain>
    </source>
</reference>
<dbReference type="PANTHER" id="PTHR30273:SF2">
    <property type="entry name" value="PROTEIN FECR"/>
    <property type="match status" value="1"/>
</dbReference>
<evidence type="ECO:0000256" key="1">
    <source>
        <dbReference type="SAM" id="Phobius"/>
    </source>
</evidence>
<dbReference type="InterPro" id="IPR032508">
    <property type="entry name" value="FecR_C"/>
</dbReference>
<dbReference type="AlphaFoldDB" id="A0A3S9NZ48"/>